<keyword evidence="2" id="KW-1185">Reference proteome</keyword>
<proteinExistence type="predicted"/>
<comment type="caution">
    <text evidence="1">The sequence shown here is derived from an EMBL/GenBank/DDBJ whole genome shotgun (WGS) entry which is preliminary data.</text>
</comment>
<accession>A0ABU5S0E4</accession>
<evidence type="ECO:0000313" key="2">
    <source>
        <dbReference type="Proteomes" id="UP001303899"/>
    </source>
</evidence>
<protein>
    <submittedName>
        <fullName evidence="1">Uncharacterized protein</fullName>
    </submittedName>
</protein>
<evidence type="ECO:0000313" key="1">
    <source>
        <dbReference type="EMBL" id="MEA5401952.1"/>
    </source>
</evidence>
<sequence>MMILILLITVIINYSSAKMWNIWYEDGFLILQNIYGTQKVPIAQFKQIEMTSVFNNAYTIYMSNGEKYTFRIKMTEDLKLFFKNDSQFYAKQITNQLNEIKADSAK</sequence>
<dbReference type="EMBL" id="JAYGIL010000003">
    <property type="protein sequence ID" value="MEA5401952.1"/>
    <property type="molecule type" value="Genomic_DNA"/>
</dbReference>
<name>A0ABU5S0E4_9BACT</name>
<dbReference type="Proteomes" id="UP001303899">
    <property type="component" value="Unassembled WGS sequence"/>
</dbReference>
<reference evidence="1 2" key="1">
    <citation type="submission" date="2023-12" db="EMBL/GenBank/DDBJ databases">
        <title>Novel species of the genus Arcicella isolated from rivers.</title>
        <authorList>
            <person name="Lu H."/>
        </authorList>
    </citation>
    <scope>NUCLEOTIDE SEQUENCE [LARGE SCALE GENOMIC DNA]</scope>
    <source>
        <strain evidence="1 2">DC2W</strain>
    </source>
</reference>
<organism evidence="1 2">
    <name type="scientific">Arcicella gelida</name>
    <dbReference type="NCBI Taxonomy" id="2984195"/>
    <lineage>
        <taxon>Bacteria</taxon>
        <taxon>Pseudomonadati</taxon>
        <taxon>Bacteroidota</taxon>
        <taxon>Cytophagia</taxon>
        <taxon>Cytophagales</taxon>
        <taxon>Flectobacillaceae</taxon>
        <taxon>Arcicella</taxon>
    </lineage>
</organism>
<dbReference type="RefSeq" id="WP_323326043.1">
    <property type="nucleotide sequence ID" value="NZ_JAYGIL010000003.1"/>
</dbReference>
<gene>
    <name evidence="1" type="ORF">VB776_03420</name>
</gene>